<sequence>MERIKQVQGMVILNHECSAIIQRTTTPKKLSDPGSFTLPCSIGPLTFGRCLCDVGASVSLMPSVVAKRLGFEKFEPTDIQLVLADRTTRLPSGVLDNFPVKVGSVDVPTDFVVLEMDVEPRDLLILGRTFLATMGAMIDVRNGKIDLKLGEDLTM</sequence>
<dbReference type="RefSeq" id="XP_010463172.1">
    <property type="nucleotide sequence ID" value="XM_010464870.1"/>
</dbReference>
<evidence type="ECO:0000313" key="1">
    <source>
        <dbReference type="Proteomes" id="UP000694864"/>
    </source>
</evidence>
<gene>
    <name evidence="2" type="primary">LOC104743827</name>
</gene>
<dbReference type="SUPFAM" id="SSF50630">
    <property type="entry name" value="Acid proteases"/>
    <property type="match status" value="1"/>
</dbReference>
<reference evidence="2" key="2">
    <citation type="submission" date="2025-08" db="UniProtKB">
        <authorList>
            <consortium name="RefSeq"/>
        </authorList>
    </citation>
    <scope>IDENTIFICATION</scope>
    <source>
        <tissue evidence="2">Leaf</tissue>
    </source>
</reference>
<proteinExistence type="predicted"/>
<dbReference type="PANTHER" id="PTHR33067:SF31">
    <property type="entry name" value="RNA-DIRECTED DNA POLYMERASE"/>
    <property type="match status" value="1"/>
</dbReference>
<accession>A0ABM0VYN9</accession>
<dbReference type="GeneID" id="104743827"/>
<dbReference type="InterPro" id="IPR021109">
    <property type="entry name" value="Peptidase_aspartic_dom_sf"/>
</dbReference>
<name>A0ABM0VYN9_CAMSA</name>
<reference evidence="1" key="1">
    <citation type="journal article" date="2014" name="Nat. Commun.">
        <title>The emerging biofuel crop Camelina sativa retains a highly undifferentiated hexaploid genome structure.</title>
        <authorList>
            <person name="Kagale S."/>
            <person name="Koh C."/>
            <person name="Nixon J."/>
            <person name="Bollina V."/>
            <person name="Clarke W.E."/>
            <person name="Tuteja R."/>
            <person name="Spillane C."/>
            <person name="Robinson S.J."/>
            <person name="Links M.G."/>
            <person name="Clarke C."/>
            <person name="Higgins E.E."/>
            <person name="Huebert T."/>
            <person name="Sharpe A.G."/>
            <person name="Parkin I.A."/>
        </authorList>
    </citation>
    <scope>NUCLEOTIDE SEQUENCE [LARGE SCALE GENOMIC DNA]</scope>
    <source>
        <strain evidence="1">cv. DH55</strain>
    </source>
</reference>
<protein>
    <submittedName>
        <fullName evidence="2">Uncharacterized protein LOC104743827</fullName>
    </submittedName>
</protein>
<evidence type="ECO:0000313" key="2">
    <source>
        <dbReference type="RefSeq" id="XP_010463172.1"/>
    </source>
</evidence>
<dbReference type="Proteomes" id="UP000694864">
    <property type="component" value="Chromosome 14"/>
</dbReference>
<dbReference type="PANTHER" id="PTHR33067">
    <property type="entry name" value="RNA-DIRECTED DNA POLYMERASE-RELATED"/>
    <property type="match status" value="1"/>
</dbReference>
<dbReference type="CDD" id="cd00303">
    <property type="entry name" value="retropepsin_like"/>
    <property type="match status" value="1"/>
</dbReference>
<dbReference type="Gene3D" id="2.40.70.10">
    <property type="entry name" value="Acid Proteases"/>
    <property type="match status" value="1"/>
</dbReference>
<organism evidence="1 2">
    <name type="scientific">Camelina sativa</name>
    <name type="common">False flax</name>
    <name type="synonym">Myagrum sativum</name>
    <dbReference type="NCBI Taxonomy" id="90675"/>
    <lineage>
        <taxon>Eukaryota</taxon>
        <taxon>Viridiplantae</taxon>
        <taxon>Streptophyta</taxon>
        <taxon>Embryophyta</taxon>
        <taxon>Tracheophyta</taxon>
        <taxon>Spermatophyta</taxon>
        <taxon>Magnoliopsida</taxon>
        <taxon>eudicotyledons</taxon>
        <taxon>Gunneridae</taxon>
        <taxon>Pentapetalae</taxon>
        <taxon>rosids</taxon>
        <taxon>malvids</taxon>
        <taxon>Brassicales</taxon>
        <taxon>Brassicaceae</taxon>
        <taxon>Camelineae</taxon>
        <taxon>Camelina</taxon>
    </lineage>
</organism>
<keyword evidence="1" id="KW-1185">Reference proteome</keyword>
<dbReference type="Pfam" id="PF13650">
    <property type="entry name" value="Asp_protease_2"/>
    <property type="match status" value="1"/>
</dbReference>